<reference evidence="3 4" key="1">
    <citation type="submission" date="2018-07" db="EMBL/GenBank/DDBJ databases">
        <title>Oceanihabitans testaceum sp. nov., isolated from marine sediment.</title>
        <authorList>
            <person name="Li C.-M."/>
        </authorList>
    </citation>
    <scope>NUCLEOTIDE SEQUENCE [LARGE SCALE GENOMIC DNA]</scope>
    <source>
        <strain evidence="3 4">S9-10</strain>
    </source>
</reference>
<comment type="caution">
    <text evidence="3">The sequence shown here is derived from an EMBL/GenBank/DDBJ whole genome shotgun (WGS) entry which is preliminary data.</text>
</comment>
<dbReference type="OrthoDB" id="1522899at2"/>
<dbReference type="RefSeq" id="WP_072349953.1">
    <property type="nucleotide sequence ID" value="NZ_JAWVXR010000003.1"/>
</dbReference>
<protein>
    <submittedName>
        <fullName evidence="3">Uncharacterized protein</fullName>
    </submittedName>
</protein>
<proteinExistence type="predicted"/>
<evidence type="ECO:0000256" key="2">
    <source>
        <dbReference type="SAM" id="SignalP"/>
    </source>
</evidence>
<dbReference type="Gene3D" id="1.25.40.10">
    <property type="entry name" value="Tetratricopeptide repeat domain"/>
    <property type="match status" value="1"/>
</dbReference>
<accession>A0A368P8Q8</accession>
<dbReference type="Proteomes" id="UP000252249">
    <property type="component" value="Unassembled WGS sequence"/>
</dbReference>
<dbReference type="SUPFAM" id="SSF48452">
    <property type="entry name" value="TPR-like"/>
    <property type="match status" value="1"/>
</dbReference>
<dbReference type="PROSITE" id="PS50005">
    <property type="entry name" value="TPR"/>
    <property type="match status" value="1"/>
</dbReference>
<name>A0A368P8Q8_9FLAO</name>
<feature type="repeat" description="TPR" evidence="1">
    <location>
        <begin position="326"/>
        <end position="359"/>
    </location>
</feature>
<dbReference type="InterPro" id="IPR011990">
    <property type="entry name" value="TPR-like_helical_dom_sf"/>
</dbReference>
<dbReference type="EMBL" id="QPIG01000001">
    <property type="protein sequence ID" value="RCU58690.1"/>
    <property type="molecule type" value="Genomic_DNA"/>
</dbReference>
<feature type="chain" id="PRO_5016777543" evidence="2">
    <location>
        <begin position="21"/>
        <end position="442"/>
    </location>
</feature>
<organism evidence="3 4">
    <name type="scientific">Oceanihabitans sediminis</name>
    <dbReference type="NCBI Taxonomy" id="1812012"/>
    <lineage>
        <taxon>Bacteria</taxon>
        <taxon>Pseudomonadati</taxon>
        <taxon>Bacteroidota</taxon>
        <taxon>Flavobacteriia</taxon>
        <taxon>Flavobacteriales</taxon>
        <taxon>Flavobacteriaceae</taxon>
        <taxon>Oceanihabitans</taxon>
    </lineage>
</organism>
<feature type="signal peptide" evidence="2">
    <location>
        <begin position="1"/>
        <end position="20"/>
    </location>
</feature>
<dbReference type="AlphaFoldDB" id="A0A368P8Q8"/>
<keyword evidence="2" id="KW-0732">Signal</keyword>
<evidence type="ECO:0000313" key="4">
    <source>
        <dbReference type="Proteomes" id="UP000252249"/>
    </source>
</evidence>
<evidence type="ECO:0000313" key="3">
    <source>
        <dbReference type="EMBL" id="RCU58690.1"/>
    </source>
</evidence>
<keyword evidence="1" id="KW-0802">TPR repeat</keyword>
<keyword evidence="4" id="KW-1185">Reference proteome</keyword>
<evidence type="ECO:0000256" key="1">
    <source>
        <dbReference type="PROSITE-ProRule" id="PRU00339"/>
    </source>
</evidence>
<gene>
    <name evidence="3" type="ORF">DU428_04780</name>
</gene>
<sequence length="442" mass="50259">MKTKITILAMLFLGLGFASAQNEECMAKLSIFHEYVKAKNFDAAYEPWMEVRTKCPKFNNAIAVDGQKILEHKIENSEGAEKVAFIKDLLKLWDEKRVNFPSKTKVGSLLSDKGQLMYDYRKELGLSTLEIYEAFDEAYTTDLETFKNAKSLYIYFSLMVDLYDDGQKTAEELFNKYDDVVEKIEREVAKNSTGLNKLLAKEETGAELTKREGQYKRYYESSLRAFDQISGSVDAKLGERANCENLIPLYERIYEQNKNNSVWLQRAMNKLYEKGCKEDPMFVKVVKQKNSIEPNANTSYYLYLITGEQKYFDQTLQLETDPIKKAKLFNTIARDFKQKGSYGKAREYFMKALAANPADRKPHVQIAYMYAASANSCGDTNFNKRAVFWLAADEAAKGGNSSLAANYKAKAPSNSEIFSQGNAGQSISIGCWINRTVKVPSL</sequence>
<dbReference type="InterPro" id="IPR019734">
    <property type="entry name" value="TPR_rpt"/>
</dbReference>